<accession>A0AB33AW65</accession>
<dbReference type="Proteomes" id="UP000031876">
    <property type="component" value="Chromosome"/>
</dbReference>
<evidence type="ECO:0008006" key="3">
    <source>
        <dbReference type="Google" id="ProtNLM"/>
    </source>
</evidence>
<dbReference type="AlphaFoldDB" id="A0AB33AW65"/>
<protein>
    <recommendedName>
        <fullName evidence="3">Peptide ABC transporter substrate-binding protein</fullName>
    </recommendedName>
</protein>
<sequence length="47" mass="5567">MFNSKVVSAHHARMQGLQEDNYNGILLSLKDRIIIFKKLSKYLFRKN</sequence>
<name>A0AB33AW65_BACTU</name>
<dbReference type="EMBL" id="CP009335">
    <property type="protein sequence ID" value="AJG75902.1"/>
    <property type="molecule type" value="Genomic_DNA"/>
</dbReference>
<gene>
    <name evidence="1" type="ORF">BF38_1478</name>
</gene>
<evidence type="ECO:0000313" key="2">
    <source>
        <dbReference type="Proteomes" id="UP000031876"/>
    </source>
</evidence>
<proteinExistence type="predicted"/>
<evidence type="ECO:0000313" key="1">
    <source>
        <dbReference type="EMBL" id="AJG75902.1"/>
    </source>
</evidence>
<dbReference type="KEGG" id="btw:BF38_1478"/>
<reference evidence="1 2" key="1">
    <citation type="journal article" date="2015" name="Genome Announc.">
        <title>Complete genome sequences for 35 biothreat assay-relevant bacillus species.</title>
        <authorList>
            <person name="Johnson S.L."/>
            <person name="Daligault H.E."/>
            <person name="Davenport K.W."/>
            <person name="Jaissle J."/>
            <person name="Frey K.G."/>
            <person name="Ladner J.T."/>
            <person name="Broomall S.M."/>
            <person name="Bishop-Lilly K.A."/>
            <person name="Bruce D.C."/>
            <person name="Gibbons H.S."/>
            <person name="Coyne S.R."/>
            <person name="Lo C.C."/>
            <person name="Meincke L."/>
            <person name="Munk A.C."/>
            <person name="Koroleva G.I."/>
            <person name="Rosenzweig C.N."/>
            <person name="Palacios G.F."/>
            <person name="Redden C.L."/>
            <person name="Minogue T.D."/>
            <person name="Chain P.S."/>
        </authorList>
    </citation>
    <scope>NUCLEOTIDE SEQUENCE [LARGE SCALE GENOMIC DNA]</scope>
    <source>
        <strain evidence="1 2">HD1011</strain>
    </source>
</reference>
<organism evidence="1 2">
    <name type="scientific">Bacillus thuringiensis</name>
    <dbReference type="NCBI Taxonomy" id="1428"/>
    <lineage>
        <taxon>Bacteria</taxon>
        <taxon>Bacillati</taxon>
        <taxon>Bacillota</taxon>
        <taxon>Bacilli</taxon>
        <taxon>Bacillales</taxon>
        <taxon>Bacillaceae</taxon>
        <taxon>Bacillus</taxon>
        <taxon>Bacillus cereus group</taxon>
    </lineage>
</organism>